<gene>
    <name evidence="2" type="ORF">FHU39_002285</name>
</gene>
<dbReference type="Pfam" id="PF03372">
    <property type="entry name" value="Exo_endo_phos"/>
    <property type="match status" value="1"/>
</dbReference>
<accession>A0A839NC59</accession>
<proteinExistence type="predicted"/>
<protein>
    <submittedName>
        <fullName evidence="2">Endonuclease/exonuclease/phosphatase family metal-dependent hydrolase</fullName>
    </submittedName>
</protein>
<dbReference type="InterPro" id="IPR036691">
    <property type="entry name" value="Endo/exonu/phosph_ase_sf"/>
</dbReference>
<feature type="domain" description="Endonuclease/exonuclease/phosphatase" evidence="1">
    <location>
        <begin position="13"/>
        <end position="199"/>
    </location>
</feature>
<keyword evidence="2" id="KW-0540">Nuclease</keyword>
<evidence type="ECO:0000313" key="2">
    <source>
        <dbReference type="EMBL" id="MBB2892301.1"/>
    </source>
</evidence>
<keyword evidence="2" id="KW-0378">Hydrolase</keyword>
<keyword evidence="3" id="KW-1185">Reference proteome</keyword>
<evidence type="ECO:0000313" key="3">
    <source>
        <dbReference type="Proteomes" id="UP000559182"/>
    </source>
</evidence>
<dbReference type="Gene3D" id="3.60.10.10">
    <property type="entry name" value="Endonuclease/exonuclease/phosphatase"/>
    <property type="match status" value="1"/>
</dbReference>
<dbReference type="GO" id="GO:0004527">
    <property type="term" value="F:exonuclease activity"/>
    <property type="evidence" value="ECO:0007669"/>
    <property type="project" value="UniProtKB-KW"/>
</dbReference>
<keyword evidence="2" id="KW-0269">Exonuclease</keyword>
<dbReference type="Proteomes" id="UP000559182">
    <property type="component" value="Unassembled WGS sequence"/>
</dbReference>
<comment type="caution">
    <text evidence="2">The sequence shown here is derived from an EMBL/GenBank/DDBJ whole genome shotgun (WGS) entry which is preliminary data.</text>
</comment>
<keyword evidence="2" id="KW-0255">Endonuclease</keyword>
<dbReference type="AlphaFoldDB" id="A0A839NC59"/>
<sequence length="232" mass="25071">MTEEARAHSVRVASYNVRGLKDDRAALVEIITTIAPDVLLLQEVPRHPVSGHRIAGFADEVGLTWFGGRRYRMSTTVMTSLRLDLLDARHGPLPVRRFDEPRGFGMATVRLPGHRPLVACSVHLSLRATDRGAEVKALLGEVGPRLPVVVGGDLNEEPSGPTWRRLAGELHEVSASAPTFSARDPHKQIDGIFATEGLPGVIPELDLDARLLAAATDHLPVVVDLDVSTLAS</sequence>
<reference evidence="2 3" key="1">
    <citation type="submission" date="2020-08" db="EMBL/GenBank/DDBJ databases">
        <title>Sequencing the genomes of 1000 actinobacteria strains.</title>
        <authorList>
            <person name="Klenk H.-P."/>
        </authorList>
    </citation>
    <scope>NUCLEOTIDE SEQUENCE [LARGE SCALE GENOMIC DNA]</scope>
    <source>
        <strain evidence="2 3">DSM 105369</strain>
    </source>
</reference>
<dbReference type="GO" id="GO:0004519">
    <property type="term" value="F:endonuclease activity"/>
    <property type="evidence" value="ECO:0007669"/>
    <property type="project" value="UniProtKB-KW"/>
</dbReference>
<dbReference type="SUPFAM" id="SSF56219">
    <property type="entry name" value="DNase I-like"/>
    <property type="match status" value="1"/>
</dbReference>
<dbReference type="InterPro" id="IPR005135">
    <property type="entry name" value="Endo/exonuclease/phosphatase"/>
</dbReference>
<organism evidence="2 3">
    <name type="scientific">Flexivirga oryzae</name>
    <dbReference type="NCBI Taxonomy" id="1794944"/>
    <lineage>
        <taxon>Bacteria</taxon>
        <taxon>Bacillati</taxon>
        <taxon>Actinomycetota</taxon>
        <taxon>Actinomycetes</taxon>
        <taxon>Micrococcales</taxon>
        <taxon>Dermacoccaceae</taxon>
        <taxon>Flexivirga</taxon>
    </lineage>
</organism>
<evidence type="ECO:0000259" key="1">
    <source>
        <dbReference type="Pfam" id="PF03372"/>
    </source>
</evidence>
<dbReference type="EMBL" id="JACHVQ010000001">
    <property type="protein sequence ID" value="MBB2892301.1"/>
    <property type="molecule type" value="Genomic_DNA"/>
</dbReference>
<name>A0A839NC59_9MICO</name>
<dbReference type="RefSeq" id="WP_183320434.1">
    <property type="nucleotide sequence ID" value="NZ_JACHVQ010000001.1"/>
</dbReference>